<reference evidence="2" key="1">
    <citation type="submission" date="2022-11" db="UniProtKB">
        <authorList>
            <consortium name="WormBaseParasite"/>
        </authorList>
    </citation>
    <scope>IDENTIFICATION</scope>
</reference>
<dbReference type="WBParaSite" id="ES5_v2.g16976.t1">
    <property type="protein sequence ID" value="ES5_v2.g16976.t1"/>
    <property type="gene ID" value="ES5_v2.g16976"/>
</dbReference>
<evidence type="ECO:0000313" key="1">
    <source>
        <dbReference type="Proteomes" id="UP000887579"/>
    </source>
</evidence>
<organism evidence="1 2">
    <name type="scientific">Panagrolaimus sp. ES5</name>
    <dbReference type="NCBI Taxonomy" id="591445"/>
    <lineage>
        <taxon>Eukaryota</taxon>
        <taxon>Metazoa</taxon>
        <taxon>Ecdysozoa</taxon>
        <taxon>Nematoda</taxon>
        <taxon>Chromadorea</taxon>
        <taxon>Rhabditida</taxon>
        <taxon>Tylenchina</taxon>
        <taxon>Panagrolaimomorpha</taxon>
        <taxon>Panagrolaimoidea</taxon>
        <taxon>Panagrolaimidae</taxon>
        <taxon>Panagrolaimus</taxon>
    </lineage>
</organism>
<dbReference type="Proteomes" id="UP000887579">
    <property type="component" value="Unplaced"/>
</dbReference>
<evidence type="ECO:0000313" key="2">
    <source>
        <dbReference type="WBParaSite" id="ES5_v2.g16976.t1"/>
    </source>
</evidence>
<proteinExistence type="predicted"/>
<name>A0AC34FI54_9BILA</name>
<accession>A0AC34FI54</accession>
<protein>
    <submittedName>
        <fullName evidence="2">ER membrane protein complex subunit 7 beta-sandwich domain-containing protein</fullName>
    </submittedName>
</protein>
<sequence length="214" mass="24174">MKYLTCLASILFFATFAFAQDPQALFKIEGKAELQKGMNVPSKWKAESRVLINYGEYISFLKEDGSFVVEGVPSGSYIVEIANVDYIFEPVRVDINSKGKARARRLNLLQPNTVDIIPYPLALTARQPTRYFRPREEWRITDVLMNPMVIMLLVAFVLMVVTPKLTAQDPQLQKEMQNVQMPKVDMPDVADVLANFFGGGSKKPQPKKIAAKSR</sequence>